<dbReference type="EMBL" id="CAKOGP040001918">
    <property type="protein sequence ID" value="CAJ1956610.1"/>
    <property type="molecule type" value="Genomic_DNA"/>
</dbReference>
<sequence length="305" mass="33645">MQRFPPGQSVEVELESQPFKDQSNEHEQWSNANGPIYKACLQDTKIRASKRALIAWWQASGKNAYRKALNSKRQTLSNTLKGLVIGMFMNPERVQPPEPSMVYSVGAEGNIAGLRENTDIYILFLKNFMRAIYGQKFTALSMKKTISGFVPECLEAFLVLAYDNGYDAWKAEAEKKLAEAEASGGIGTNNGNESPDARGLEGDSDSPGSDSSESHVPLAAQECRIVGDFKFTGSGQGSRKAEGWSEEGYTLFNKLFSRIKEQRADETLGLQFETTFIFNAEEVAPAPADQVVIQNNWADLAVYGV</sequence>
<protein>
    <submittedName>
        <fullName evidence="2">Uncharacterized protein</fullName>
    </submittedName>
</protein>
<evidence type="ECO:0000313" key="2">
    <source>
        <dbReference type="EMBL" id="CAJ1956610.1"/>
    </source>
</evidence>
<name>A0AAD2FYE2_9STRA</name>
<feature type="region of interest" description="Disordered" evidence="1">
    <location>
        <begin position="1"/>
        <end position="30"/>
    </location>
</feature>
<comment type="caution">
    <text evidence="2">The sequence shown here is derived from an EMBL/GenBank/DDBJ whole genome shotgun (WGS) entry which is preliminary data.</text>
</comment>
<evidence type="ECO:0000313" key="3">
    <source>
        <dbReference type="Proteomes" id="UP001295423"/>
    </source>
</evidence>
<dbReference type="AlphaFoldDB" id="A0AAD2FYE2"/>
<dbReference type="Proteomes" id="UP001295423">
    <property type="component" value="Unassembled WGS sequence"/>
</dbReference>
<evidence type="ECO:0000256" key="1">
    <source>
        <dbReference type="SAM" id="MobiDB-lite"/>
    </source>
</evidence>
<organism evidence="2 3">
    <name type="scientific">Cylindrotheca closterium</name>
    <dbReference type="NCBI Taxonomy" id="2856"/>
    <lineage>
        <taxon>Eukaryota</taxon>
        <taxon>Sar</taxon>
        <taxon>Stramenopiles</taxon>
        <taxon>Ochrophyta</taxon>
        <taxon>Bacillariophyta</taxon>
        <taxon>Bacillariophyceae</taxon>
        <taxon>Bacillariophycidae</taxon>
        <taxon>Bacillariales</taxon>
        <taxon>Bacillariaceae</taxon>
        <taxon>Cylindrotheca</taxon>
    </lineage>
</organism>
<feature type="region of interest" description="Disordered" evidence="1">
    <location>
        <begin position="181"/>
        <end position="214"/>
    </location>
</feature>
<keyword evidence="3" id="KW-1185">Reference proteome</keyword>
<reference evidence="2" key="1">
    <citation type="submission" date="2023-08" db="EMBL/GenBank/DDBJ databases">
        <authorList>
            <person name="Audoor S."/>
            <person name="Bilcke G."/>
        </authorList>
    </citation>
    <scope>NUCLEOTIDE SEQUENCE</scope>
</reference>
<gene>
    <name evidence="2" type="ORF">CYCCA115_LOCUS16316</name>
</gene>
<proteinExistence type="predicted"/>
<accession>A0AAD2FYE2</accession>